<comment type="caution">
    <text evidence="1">The sequence shown here is derived from an EMBL/GenBank/DDBJ whole genome shotgun (WGS) entry which is preliminary data.</text>
</comment>
<protein>
    <submittedName>
        <fullName evidence="1">DUF3703 domain-containing protein</fullName>
    </submittedName>
</protein>
<name>A0ABW4MDW3_9SPHN</name>
<evidence type="ECO:0000313" key="2">
    <source>
        <dbReference type="Proteomes" id="UP001597215"/>
    </source>
</evidence>
<keyword evidence="2" id="KW-1185">Reference proteome</keyword>
<dbReference type="Proteomes" id="UP001597215">
    <property type="component" value="Unassembled WGS sequence"/>
</dbReference>
<proteinExistence type="predicted"/>
<dbReference type="EMBL" id="JBHUEL010000009">
    <property type="protein sequence ID" value="MFD1767251.1"/>
    <property type="molecule type" value="Genomic_DNA"/>
</dbReference>
<dbReference type="SUPFAM" id="SSF55961">
    <property type="entry name" value="Bet v1-like"/>
    <property type="match status" value="1"/>
</dbReference>
<accession>A0ABW4MDW3</accession>
<dbReference type="InterPro" id="IPR022172">
    <property type="entry name" value="DUF3703"/>
</dbReference>
<dbReference type="Gene3D" id="3.30.530.20">
    <property type="match status" value="1"/>
</dbReference>
<gene>
    <name evidence="1" type="ORF">ACFSAG_10400</name>
</gene>
<dbReference type="Pfam" id="PF12487">
    <property type="entry name" value="DUF3703"/>
    <property type="match status" value="1"/>
</dbReference>
<dbReference type="InterPro" id="IPR023393">
    <property type="entry name" value="START-like_dom_sf"/>
</dbReference>
<reference evidence="2" key="1">
    <citation type="journal article" date="2019" name="Int. J. Syst. Evol. Microbiol.">
        <title>The Global Catalogue of Microorganisms (GCM) 10K type strain sequencing project: providing services to taxonomists for standard genome sequencing and annotation.</title>
        <authorList>
            <consortium name="The Broad Institute Genomics Platform"/>
            <consortium name="The Broad Institute Genome Sequencing Center for Infectious Disease"/>
            <person name="Wu L."/>
            <person name="Ma J."/>
        </authorList>
    </citation>
    <scope>NUCLEOTIDE SEQUENCE [LARGE SCALE GENOMIC DNA]</scope>
    <source>
        <strain evidence="2">CGMCC 1.12449</strain>
    </source>
</reference>
<sequence length="264" mass="29619">MKLSRSTIIALPPETVWAEVQTAKLLMHIAWPLVRFSPVSDEPFEAFKPGGRYPMKLRLFGVVPFGTQWIVTSVHQPETGVWPKQLRDNGHSALISKWDHWITIAPTESGGTFYSDEVEISAGIVTPFIWAFAQLFYWHRQRRWRGLARTLNARRLIADEMSAYRAARAANDANCAWVALERAHILSQPYLGPHLASHWAMLGFAVHLRDRREVTGQIVRLALAPLGALTGRIPIGNTGRSNVSAFKAMPIPDDLASELNEHGK</sequence>
<evidence type="ECO:0000313" key="1">
    <source>
        <dbReference type="EMBL" id="MFD1767251.1"/>
    </source>
</evidence>
<organism evidence="1 2">
    <name type="scientific">Sphingorhabdus buctiana</name>
    <dbReference type="NCBI Taxonomy" id="1508805"/>
    <lineage>
        <taxon>Bacteria</taxon>
        <taxon>Pseudomonadati</taxon>
        <taxon>Pseudomonadota</taxon>
        <taxon>Alphaproteobacteria</taxon>
        <taxon>Sphingomonadales</taxon>
        <taxon>Sphingomonadaceae</taxon>
        <taxon>Sphingorhabdus</taxon>
    </lineage>
</organism>